<feature type="coiled-coil region" evidence="5">
    <location>
        <begin position="1430"/>
        <end position="1457"/>
    </location>
</feature>
<feature type="compositionally biased region" description="Low complexity" evidence="6">
    <location>
        <begin position="328"/>
        <end position="339"/>
    </location>
</feature>
<feature type="region of interest" description="Disordered" evidence="6">
    <location>
        <begin position="219"/>
        <end position="277"/>
    </location>
</feature>
<accession>A0ABM3YUK2</accession>
<keyword evidence="3" id="KW-0597">Phosphoprotein</keyword>
<organism evidence="7 8">
    <name type="scientific">Pantherophis guttatus</name>
    <name type="common">Corn snake</name>
    <name type="synonym">Elaphe guttata</name>
    <dbReference type="NCBI Taxonomy" id="94885"/>
    <lineage>
        <taxon>Eukaryota</taxon>
        <taxon>Metazoa</taxon>
        <taxon>Chordata</taxon>
        <taxon>Craniata</taxon>
        <taxon>Vertebrata</taxon>
        <taxon>Euteleostomi</taxon>
        <taxon>Lepidosauria</taxon>
        <taxon>Squamata</taxon>
        <taxon>Bifurcata</taxon>
        <taxon>Unidentata</taxon>
        <taxon>Episquamata</taxon>
        <taxon>Toxicofera</taxon>
        <taxon>Serpentes</taxon>
        <taxon>Colubroidea</taxon>
        <taxon>Colubridae</taxon>
        <taxon>Colubrinae</taxon>
        <taxon>Pantherophis</taxon>
    </lineage>
</organism>
<protein>
    <submittedName>
        <fullName evidence="8 9">Golgin subfamily A member 3 isoform X1</fullName>
    </submittedName>
</protein>
<dbReference type="RefSeq" id="XP_060539798.1">
    <property type="nucleotide sequence ID" value="XM_060683815.1"/>
</dbReference>
<feature type="region of interest" description="Disordered" evidence="6">
    <location>
        <begin position="1383"/>
        <end position="1404"/>
    </location>
</feature>
<feature type="compositionally biased region" description="Polar residues" evidence="6">
    <location>
        <begin position="1"/>
        <end position="20"/>
    </location>
</feature>
<dbReference type="PANTHER" id="PTHR18902">
    <property type="entry name" value="NUCLEAR MITOTIC APPARATUS PROTEIN 1-RELATED"/>
    <property type="match status" value="1"/>
</dbReference>
<evidence type="ECO:0000256" key="5">
    <source>
        <dbReference type="SAM" id="Coils"/>
    </source>
</evidence>
<evidence type="ECO:0000313" key="9">
    <source>
        <dbReference type="RefSeq" id="XP_060539799.1"/>
    </source>
</evidence>
<feature type="compositionally biased region" description="Polar residues" evidence="6">
    <location>
        <begin position="253"/>
        <end position="273"/>
    </location>
</feature>
<evidence type="ECO:0000256" key="1">
    <source>
        <dbReference type="ARBA" id="ARBA00004496"/>
    </source>
</evidence>
<keyword evidence="2" id="KW-0963">Cytoplasm</keyword>
<evidence type="ECO:0000256" key="2">
    <source>
        <dbReference type="ARBA" id="ARBA00022490"/>
    </source>
</evidence>
<feature type="region of interest" description="Disordered" evidence="6">
    <location>
        <begin position="1488"/>
        <end position="1509"/>
    </location>
</feature>
<comment type="subcellular location">
    <subcellularLocation>
        <location evidence="1">Cytoplasm</location>
    </subcellularLocation>
</comment>
<dbReference type="RefSeq" id="XP_060539799.1">
    <property type="nucleotide sequence ID" value="XM_060683816.1"/>
</dbReference>
<evidence type="ECO:0000256" key="3">
    <source>
        <dbReference type="ARBA" id="ARBA00022553"/>
    </source>
</evidence>
<feature type="region of interest" description="Disordered" evidence="6">
    <location>
        <begin position="374"/>
        <end position="405"/>
    </location>
</feature>
<proteinExistence type="predicted"/>
<feature type="region of interest" description="Disordered" evidence="6">
    <location>
        <begin position="1"/>
        <end position="109"/>
    </location>
</feature>
<name>A0ABM3YUK2_PANGU</name>
<dbReference type="Proteomes" id="UP001652622">
    <property type="component" value="Unplaced"/>
</dbReference>
<keyword evidence="7" id="KW-1185">Reference proteome</keyword>
<feature type="coiled-coil region" evidence="5">
    <location>
        <begin position="512"/>
        <end position="574"/>
    </location>
</feature>
<dbReference type="InterPro" id="IPR051841">
    <property type="entry name" value="MT-Golgi_org_protein"/>
</dbReference>
<keyword evidence="4 5" id="KW-0175">Coiled coil</keyword>
<evidence type="ECO:0000256" key="4">
    <source>
        <dbReference type="ARBA" id="ARBA00023054"/>
    </source>
</evidence>
<dbReference type="GeneID" id="117676400"/>
<gene>
    <name evidence="8 9" type="primary">GOLGA3</name>
</gene>
<feature type="compositionally biased region" description="Basic and acidic residues" evidence="6">
    <location>
        <begin position="21"/>
        <end position="38"/>
    </location>
</feature>
<feature type="coiled-coil region" evidence="5">
    <location>
        <begin position="642"/>
        <end position="774"/>
    </location>
</feature>
<reference evidence="8 9" key="1">
    <citation type="submission" date="2025-05" db="UniProtKB">
        <authorList>
            <consortium name="RefSeq"/>
        </authorList>
    </citation>
    <scope>IDENTIFICATION</scope>
    <source>
        <tissue evidence="8 9">Blood</tissue>
    </source>
</reference>
<feature type="compositionally biased region" description="Basic and acidic residues" evidence="6">
    <location>
        <begin position="1489"/>
        <end position="1501"/>
    </location>
</feature>
<evidence type="ECO:0000313" key="8">
    <source>
        <dbReference type="RefSeq" id="XP_060539798.1"/>
    </source>
</evidence>
<sequence>MDSSVVIQEASNGAPVSSEQQPDRPEVKSKRTMEREDLNVLSVNNGGAPSEGDTVALKSSRGPCANGPTSYDPEQPVPLGPTESSLGKEPASGAPGFHEHLKASRGGSDESLALRKDTLQSLKLSLPLQETELCSADAPLPLEKEELIRLQARKRLEEQLKQYRVKRHQERLFTAKSRPSSTLDPELMWNPEILPRASPVTMTKEYSFLRTSVPRGPKVGSLGLPASLKEKKNSRSSRTSRIRSLADYRTENPDGSASGTVPVSDSSGGSLKQNSNSLTSVVSSISLTPDSDDRLETLSLAGDSVSEMDGSEAGMRLDGNESDSSTYSSVSGRGLTSSSPKSKPGMAFTINGQEVPLDAVGQFPSIREVLQAAATEQRAQEQEQEVNGEARSRRDSISSSISMESSVAGTHDELLQVLKEKMRLEGQLEALSLEANEALKEKAELQAQLAAVQMKLQTHMEHSQTSQQKQDSLNSEVATLKQSCWDLERAMAELQTTLEAKNAGLVASHNDLQLAEEQYQRLMGKVEDLQKNVLGKDSMVHDLRQQLSSLQSQLQQVELDRASLTGKLKSSQAEIASLQKVRHWYQQQLTVAQQARIRLQSDMANVKAGQMTQVGLLEHLKLENVTLSHQLTETQHRSIKEKERIAAQLQNIEADMLDQEAAFLQIQEAKSMIEDDLQRKLEEFEDEKEQLQKMADSAASLEQELEKVKLTLQQRDVQVETLQQEQLDLMRQLTSAQETLQTRDQTVGELQVRYDELEARLAELQGEAASKDDSIRYLQNEKIVLEVALQVAKAGQEGLEESIQHLGGHTEAASDVLEQLKQDVAIKSSQVENLQQESANLKKQTQKVKEQYLQQKVMVEAYRRDALSKDQLISELKSTKKKLDAEIKELRRQFLQLQGEKKSTELENSKLAKDLTQIQQQMEELESQLQLAQKERNDMEMELQSLRFDQEQMSALVKVNEDLKRQVDEMQQETKLAITEQKQKMKRLGSDLSTAQKEMKAKHKAYENAVGVLSRRLQEALAAKESSEAELNELKAQFSESENNHASLEKIRTLEAELQSLTHSKTVLEKELQEVISLTSQELEEYREKVLELEDELQEARGFRRKIKRLEEANKKLSLELEHERGKLTGLGQSNAALREHNRILEAALAKREADLVQLNLQVQAVLRSKEEEDQKMKQLIQTLQMALEKEKANVLSLKEQVTTTKAESAHNRRHYKAAALELGEVKRELQAKEVLIEALQAEVDKLQAEDGKHSEEVSQIQRELVDARSQLQLLQKQLDDQLDKQPVENQELEDLKWEVEQKERELQTLKQQLDLTEQRSQKELEGVQLVLQNLKTELEMVRDDLSITQKDKFMLQAKMSELKNSIKTLLQQNQQLKLDLKQGKMKKKKLKGETSSNPVTPVKIPDCPVPAALLEELLKPSSAVSKEPLRNLNSCLQQLRQEMDSLQRQMEEHTVTVHESMSSWTQIEGQWTDLTSNLSVTLLSNESLPHRDLQDHKPSTDAEEELAQ</sequence>
<evidence type="ECO:0000256" key="6">
    <source>
        <dbReference type="SAM" id="MobiDB-lite"/>
    </source>
</evidence>
<dbReference type="PANTHER" id="PTHR18902:SF26">
    <property type="entry name" value="GOLGIN SUBFAMILY A MEMBER 3"/>
    <property type="match status" value="1"/>
</dbReference>
<feature type="region of interest" description="Disordered" evidence="6">
    <location>
        <begin position="300"/>
        <end position="347"/>
    </location>
</feature>
<evidence type="ECO:0000313" key="7">
    <source>
        <dbReference type="Proteomes" id="UP001652622"/>
    </source>
</evidence>